<dbReference type="InterPro" id="IPR011990">
    <property type="entry name" value="TPR-like_helical_dom_sf"/>
</dbReference>
<reference evidence="1" key="2">
    <citation type="journal article" date="2014" name="ISME J.">
        <title>Microbial stratification in low pH oxic and suboxic macroscopic growths along an acid mine drainage.</title>
        <authorList>
            <person name="Mendez-Garcia C."/>
            <person name="Mesa V."/>
            <person name="Sprenger R.R."/>
            <person name="Richter M."/>
            <person name="Diez M.S."/>
            <person name="Solano J."/>
            <person name="Bargiela R."/>
            <person name="Golyshina O.V."/>
            <person name="Manteca A."/>
            <person name="Ramos J.L."/>
            <person name="Gallego J.R."/>
            <person name="Llorente I."/>
            <person name="Martins Dos Santos V.A."/>
            <person name="Jensen O.N."/>
            <person name="Pelaez A.I."/>
            <person name="Sanchez J."/>
            <person name="Ferrer M."/>
        </authorList>
    </citation>
    <scope>NUCLEOTIDE SEQUENCE</scope>
</reference>
<organism evidence="1">
    <name type="scientific">mine drainage metagenome</name>
    <dbReference type="NCBI Taxonomy" id="410659"/>
    <lineage>
        <taxon>unclassified sequences</taxon>
        <taxon>metagenomes</taxon>
        <taxon>ecological metagenomes</taxon>
    </lineage>
</organism>
<accession>T1CBH8</accession>
<proteinExistence type="predicted"/>
<comment type="caution">
    <text evidence="1">The sequence shown here is derived from an EMBL/GenBank/DDBJ whole genome shotgun (WGS) entry which is preliminary data.</text>
</comment>
<protein>
    <submittedName>
        <fullName evidence="1">Glycosyl transferase family 2</fullName>
    </submittedName>
</protein>
<dbReference type="AlphaFoldDB" id="T1CBH8"/>
<name>T1CBH8_9ZZZZ</name>
<dbReference type="EMBL" id="AUZX01001251">
    <property type="protein sequence ID" value="EQD79582.1"/>
    <property type="molecule type" value="Genomic_DNA"/>
</dbReference>
<dbReference type="Gene3D" id="1.25.40.10">
    <property type="entry name" value="Tetratricopeptide repeat domain"/>
    <property type="match status" value="1"/>
</dbReference>
<feature type="non-terminal residue" evidence="1">
    <location>
        <position position="1"/>
    </location>
</feature>
<feature type="non-terminal residue" evidence="1">
    <location>
        <position position="169"/>
    </location>
</feature>
<reference evidence="1" key="1">
    <citation type="submission" date="2013-08" db="EMBL/GenBank/DDBJ databases">
        <authorList>
            <person name="Mendez C."/>
            <person name="Richter M."/>
            <person name="Ferrer M."/>
            <person name="Sanchez J."/>
        </authorList>
    </citation>
    <scope>NUCLEOTIDE SEQUENCE</scope>
</reference>
<keyword evidence="1" id="KW-0808">Transferase</keyword>
<dbReference type="SUPFAM" id="SSF48452">
    <property type="entry name" value="TPR-like"/>
    <property type="match status" value="1"/>
</dbReference>
<sequence>RTPAAGFHVPIRNEIGDGRLDVHSTLRLFRRLPGVHFERRLHEQVLPSLLAAAGRRRVEPAPFTLHHLGYQPSLVERKQKRQRNLELAKGEVDANPFDAFAVFNLGIEYTAAGDLEAGVEHFHRARSLTGAPVPWQSRLYKVEAQFLYQLGRLDEALAVIEEGLPAFPA</sequence>
<evidence type="ECO:0000313" key="1">
    <source>
        <dbReference type="EMBL" id="EQD79582.1"/>
    </source>
</evidence>
<dbReference type="GO" id="GO:0016740">
    <property type="term" value="F:transferase activity"/>
    <property type="evidence" value="ECO:0007669"/>
    <property type="project" value="UniProtKB-KW"/>
</dbReference>
<gene>
    <name evidence="1" type="ORF">B1A_01651</name>
</gene>